<dbReference type="HOGENOM" id="CLU_1939390_0_0_1"/>
<keyword evidence="3" id="KW-1185">Reference proteome</keyword>
<feature type="region of interest" description="Disordered" evidence="1">
    <location>
        <begin position="93"/>
        <end position="130"/>
    </location>
</feature>
<dbReference type="AlphaFoldDB" id="A0A0C3DK65"/>
<protein>
    <submittedName>
        <fullName evidence="2">Uncharacterized protein</fullName>
    </submittedName>
</protein>
<proteinExistence type="predicted"/>
<organism evidence="2 3">
    <name type="scientific">Scleroderma citrinum Foug A</name>
    <dbReference type="NCBI Taxonomy" id="1036808"/>
    <lineage>
        <taxon>Eukaryota</taxon>
        <taxon>Fungi</taxon>
        <taxon>Dikarya</taxon>
        <taxon>Basidiomycota</taxon>
        <taxon>Agaricomycotina</taxon>
        <taxon>Agaricomycetes</taxon>
        <taxon>Agaricomycetidae</taxon>
        <taxon>Boletales</taxon>
        <taxon>Sclerodermatineae</taxon>
        <taxon>Sclerodermataceae</taxon>
        <taxon>Scleroderma</taxon>
    </lineage>
</organism>
<dbReference type="InParanoid" id="A0A0C3DK65"/>
<dbReference type="EMBL" id="KN822056">
    <property type="protein sequence ID" value="KIM61075.1"/>
    <property type="molecule type" value="Genomic_DNA"/>
</dbReference>
<dbReference type="OrthoDB" id="2704564at2759"/>
<dbReference type="Proteomes" id="UP000053989">
    <property type="component" value="Unassembled WGS sequence"/>
</dbReference>
<evidence type="ECO:0000256" key="1">
    <source>
        <dbReference type="SAM" id="MobiDB-lite"/>
    </source>
</evidence>
<gene>
    <name evidence="2" type="ORF">SCLCIDRAFT_26214</name>
</gene>
<name>A0A0C3DK65_9AGAM</name>
<evidence type="ECO:0000313" key="2">
    <source>
        <dbReference type="EMBL" id="KIM61075.1"/>
    </source>
</evidence>
<evidence type="ECO:0000313" key="3">
    <source>
        <dbReference type="Proteomes" id="UP000053989"/>
    </source>
</evidence>
<feature type="compositionally biased region" description="Basic residues" evidence="1">
    <location>
        <begin position="93"/>
        <end position="105"/>
    </location>
</feature>
<reference evidence="3" key="2">
    <citation type="submission" date="2015-01" db="EMBL/GenBank/DDBJ databases">
        <title>Evolutionary Origins and Diversification of the Mycorrhizal Mutualists.</title>
        <authorList>
            <consortium name="DOE Joint Genome Institute"/>
            <consortium name="Mycorrhizal Genomics Consortium"/>
            <person name="Kohler A."/>
            <person name="Kuo A."/>
            <person name="Nagy L.G."/>
            <person name="Floudas D."/>
            <person name="Copeland A."/>
            <person name="Barry K.W."/>
            <person name="Cichocki N."/>
            <person name="Veneault-Fourrey C."/>
            <person name="LaButti K."/>
            <person name="Lindquist E.A."/>
            <person name="Lipzen A."/>
            <person name="Lundell T."/>
            <person name="Morin E."/>
            <person name="Murat C."/>
            <person name="Riley R."/>
            <person name="Ohm R."/>
            <person name="Sun H."/>
            <person name="Tunlid A."/>
            <person name="Henrissat B."/>
            <person name="Grigoriev I.V."/>
            <person name="Hibbett D.S."/>
            <person name="Martin F."/>
        </authorList>
    </citation>
    <scope>NUCLEOTIDE SEQUENCE [LARGE SCALE GENOMIC DNA]</scope>
    <source>
        <strain evidence="3">Foug A</strain>
    </source>
</reference>
<accession>A0A0C3DK65</accession>
<reference evidence="2 3" key="1">
    <citation type="submission" date="2014-04" db="EMBL/GenBank/DDBJ databases">
        <authorList>
            <consortium name="DOE Joint Genome Institute"/>
            <person name="Kuo A."/>
            <person name="Kohler A."/>
            <person name="Nagy L.G."/>
            <person name="Floudas D."/>
            <person name="Copeland A."/>
            <person name="Barry K.W."/>
            <person name="Cichocki N."/>
            <person name="Veneault-Fourrey C."/>
            <person name="LaButti K."/>
            <person name="Lindquist E.A."/>
            <person name="Lipzen A."/>
            <person name="Lundell T."/>
            <person name="Morin E."/>
            <person name="Murat C."/>
            <person name="Sun H."/>
            <person name="Tunlid A."/>
            <person name="Henrissat B."/>
            <person name="Grigoriev I.V."/>
            <person name="Hibbett D.S."/>
            <person name="Martin F."/>
            <person name="Nordberg H.P."/>
            <person name="Cantor M.N."/>
            <person name="Hua S.X."/>
        </authorList>
    </citation>
    <scope>NUCLEOTIDE SEQUENCE [LARGE SCALE GENOMIC DNA]</scope>
    <source>
        <strain evidence="2 3">Foug A</strain>
    </source>
</reference>
<sequence length="130" mass="15043">MNFTPLDLEHFQATTAAIRDGSFDIKRDIVPPGYINFCILHAEDPDPYQQFPLPPTFGLARTECAKKNKHGKGESRYLTQVIFDRFAADTMTHKHPKFRTTHRAHTVQERANSGQSRKNTHRHEPYPNNR</sequence>